<dbReference type="AlphaFoldDB" id="A0A9Q7ADU9"/>
<dbReference type="Proteomes" id="UP000671879">
    <property type="component" value="Chromosome"/>
</dbReference>
<reference evidence="15" key="1">
    <citation type="submission" date="2021-04" db="EMBL/GenBank/DDBJ databases">
        <title>A novel Synergistetes isolate from a pyrite-forming mixed culture.</title>
        <authorList>
            <person name="Bunk B."/>
            <person name="Sproer C."/>
            <person name="Spring S."/>
            <person name="Pester M."/>
        </authorList>
    </citation>
    <scope>NUCLEOTIDE SEQUENCE [LARGE SCALE GENOMIC DNA]</scope>
    <source>
        <strain evidence="15">J.5.4.2-T.3.5.2</strain>
    </source>
</reference>
<dbReference type="GO" id="GO:0015450">
    <property type="term" value="F:protein-transporting ATPase activity"/>
    <property type="evidence" value="ECO:0007669"/>
    <property type="project" value="InterPro"/>
</dbReference>
<feature type="transmembrane region" description="Helical" evidence="12">
    <location>
        <begin position="265"/>
        <end position="289"/>
    </location>
</feature>
<comment type="similarity">
    <text evidence="12">Belongs to the SecD/SecF family. SecF subfamily.</text>
</comment>
<dbReference type="GO" id="GO:0006605">
    <property type="term" value="P:protein targeting"/>
    <property type="evidence" value="ECO:0007669"/>
    <property type="project" value="UniProtKB-UniRule"/>
</dbReference>
<evidence type="ECO:0000256" key="9">
    <source>
        <dbReference type="ARBA" id="ARBA00059018"/>
    </source>
</evidence>
<dbReference type="NCBIfam" id="TIGR00916">
    <property type="entry name" value="2A0604s01"/>
    <property type="match status" value="1"/>
</dbReference>
<dbReference type="FunFam" id="1.20.1640.10:FF:000024">
    <property type="entry name" value="Multifunctional fusion protein"/>
    <property type="match status" value="1"/>
</dbReference>
<keyword evidence="7 12" id="KW-0811">Translocation</keyword>
<dbReference type="InterPro" id="IPR055344">
    <property type="entry name" value="SecD_SecF_C_bact"/>
</dbReference>
<dbReference type="PANTHER" id="PTHR30081:SF8">
    <property type="entry name" value="PROTEIN TRANSLOCASE SUBUNIT SECF"/>
    <property type="match status" value="1"/>
</dbReference>
<dbReference type="Pfam" id="PF02355">
    <property type="entry name" value="SecD_SecF_C"/>
    <property type="match status" value="1"/>
</dbReference>
<feature type="transmembrane region" description="Helical" evidence="12">
    <location>
        <begin position="138"/>
        <end position="155"/>
    </location>
</feature>
<comment type="function">
    <text evidence="9 12">Part of the Sec protein translocase complex. Interacts with the SecYEG preprotein conducting channel. SecDF uses the proton motive force (PMF) to complete protein translocation after the ATP-dependent function of SecA.</text>
</comment>
<keyword evidence="3 12" id="KW-1003">Cell membrane</keyword>
<sequence>MAFSSKKKVWNINFMRLRRGALLLSLIAVVASLGFLSTRGLNLGIDFTGGSLIQVEFPEAVTVDAVRAVLDGVGKGRSQIQSYSDRGLIVRLQEDGGQDPEEARRAALGALKGAFPAMEVLRLEKVGPVVGQQLREEAMLGVLLALGGILLYITVRFRFRFAVASVLALIHDSIIVLGVFSLTGREVTLPFIAAILTIVGYSLNDTIVVLDRVRENWKDVSRLGIVDLLNLSINQTLSRTINTSLTTFLPVLALFLWGGPVLANFSFAFLMGIVVGTYSSVFIAGAVLAEWHLKSPRLS</sequence>
<feature type="transmembrane region" description="Helical" evidence="12">
    <location>
        <begin position="189"/>
        <end position="210"/>
    </location>
</feature>
<keyword evidence="15" id="KW-1185">Reference proteome</keyword>
<keyword evidence="8 12" id="KW-0472">Membrane</keyword>
<comment type="subunit">
    <text evidence="12">Forms a complex with SecD. Part of the essential Sec protein translocation apparatus which comprises SecA, SecYEG and auxiliary proteins SecDF. Other proteins may also be involved.</text>
</comment>
<feature type="transmembrane region" description="Helical" evidence="12">
    <location>
        <begin position="241"/>
        <end position="259"/>
    </location>
</feature>
<evidence type="ECO:0000256" key="8">
    <source>
        <dbReference type="ARBA" id="ARBA00023136"/>
    </source>
</evidence>
<protein>
    <recommendedName>
        <fullName evidence="12">Protein-export membrane protein SecF</fullName>
    </recommendedName>
</protein>
<evidence type="ECO:0000256" key="10">
    <source>
        <dbReference type="ARBA" id="ARBA00060856"/>
    </source>
</evidence>
<keyword evidence="2 12" id="KW-0813">Transport</keyword>
<keyword evidence="4 12" id="KW-0812">Transmembrane</keyword>
<evidence type="ECO:0000256" key="3">
    <source>
        <dbReference type="ARBA" id="ARBA00022475"/>
    </source>
</evidence>
<evidence type="ECO:0000256" key="4">
    <source>
        <dbReference type="ARBA" id="ARBA00022692"/>
    </source>
</evidence>
<comment type="similarity">
    <text evidence="10">In the C-terminal section; belongs to the SecD/SecF family. SecF subfamily.</text>
</comment>
<name>A0A9Q7ADU9_9BACT</name>
<dbReference type="GO" id="GO:0065002">
    <property type="term" value="P:intracellular protein transmembrane transport"/>
    <property type="evidence" value="ECO:0007669"/>
    <property type="project" value="UniProtKB-UniRule"/>
</dbReference>
<evidence type="ECO:0000256" key="1">
    <source>
        <dbReference type="ARBA" id="ARBA00004651"/>
    </source>
</evidence>
<evidence type="ECO:0000256" key="11">
    <source>
        <dbReference type="ARBA" id="ARBA00061053"/>
    </source>
</evidence>
<evidence type="ECO:0000256" key="7">
    <source>
        <dbReference type="ARBA" id="ARBA00023010"/>
    </source>
</evidence>
<dbReference type="RefSeq" id="WP_274372731.1">
    <property type="nucleotide sequence ID" value="NZ_CP072943.1"/>
</dbReference>
<dbReference type="HAMAP" id="MF_01464_B">
    <property type="entry name" value="SecF_B"/>
    <property type="match status" value="1"/>
</dbReference>
<dbReference type="GO" id="GO:0043952">
    <property type="term" value="P:protein transport by the Sec complex"/>
    <property type="evidence" value="ECO:0007669"/>
    <property type="project" value="UniProtKB-UniRule"/>
</dbReference>
<comment type="subcellular location">
    <subcellularLocation>
        <location evidence="1 12">Cell membrane</location>
        <topology evidence="1 12">Multi-pass membrane protein</topology>
    </subcellularLocation>
</comment>
<dbReference type="InterPro" id="IPR022646">
    <property type="entry name" value="SecD/SecF_CS"/>
</dbReference>
<organism evidence="14 15">
    <name type="scientific">Aminithiophilus ramosus</name>
    <dbReference type="NCBI Taxonomy" id="3029084"/>
    <lineage>
        <taxon>Bacteria</taxon>
        <taxon>Thermotogati</taxon>
        <taxon>Synergistota</taxon>
        <taxon>Synergistia</taxon>
        <taxon>Synergistales</taxon>
        <taxon>Aminithiophilaceae</taxon>
        <taxon>Aminithiophilus</taxon>
    </lineage>
</organism>
<feature type="domain" description="Protein export membrane protein SecD/SecF C-terminal" evidence="13">
    <location>
        <begin position="111"/>
        <end position="292"/>
    </location>
</feature>
<evidence type="ECO:0000313" key="14">
    <source>
        <dbReference type="EMBL" id="QTX31564.1"/>
    </source>
</evidence>
<evidence type="ECO:0000256" key="5">
    <source>
        <dbReference type="ARBA" id="ARBA00022927"/>
    </source>
</evidence>
<dbReference type="NCBIfam" id="TIGR00966">
    <property type="entry name" value="transloc_SecF"/>
    <property type="match status" value="1"/>
</dbReference>
<evidence type="ECO:0000256" key="12">
    <source>
        <dbReference type="HAMAP-Rule" id="MF_01464"/>
    </source>
</evidence>
<comment type="similarity">
    <text evidence="11">In the N-terminal section; belongs to the SecD/SecF family. SecD subfamily.</text>
</comment>
<keyword evidence="6 12" id="KW-1133">Transmembrane helix</keyword>
<dbReference type="SUPFAM" id="SSF82866">
    <property type="entry name" value="Multidrug efflux transporter AcrB transmembrane domain"/>
    <property type="match status" value="1"/>
</dbReference>
<accession>A0A9Q7ADU9</accession>
<evidence type="ECO:0000256" key="2">
    <source>
        <dbReference type="ARBA" id="ARBA00022448"/>
    </source>
</evidence>
<feature type="transmembrane region" description="Helical" evidence="12">
    <location>
        <begin position="162"/>
        <end position="183"/>
    </location>
</feature>
<keyword evidence="5 12" id="KW-0653">Protein transport</keyword>
<proteinExistence type="inferred from homology"/>
<dbReference type="Pfam" id="PF07549">
    <property type="entry name" value="Sec_GG"/>
    <property type="match status" value="1"/>
</dbReference>
<evidence type="ECO:0000259" key="13">
    <source>
        <dbReference type="Pfam" id="PF02355"/>
    </source>
</evidence>
<dbReference type="Gene3D" id="1.20.1640.10">
    <property type="entry name" value="Multidrug efflux transporter AcrB transmembrane domain"/>
    <property type="match status" value="1"/>
</dbReference>
<dbReference type="KEGG" id="aram:KAR29_09320"/>
<evidence type="ECO:0000256" key="6">
    <source>
        <dbReference type="ARBA" id="ARBA00022989"/>
    </source>
</evidence>
<evidence type="ECO:0000313" key="15">
    <source>
        <dbReference type="Proteomes" id="UP000671879"/>
    </source>
</evidence>
<dbReference type="InterPro" id="IPR048634">
    <property type="entry name" value="SecD_SecF_C"/>
</dbReference>
<dbReference type="InterPro" id="IPR022645">
    <property type="entry name" value="SecD/SecF_bac"/>
</dbReference>
<dbReference type="InterPro" id="IPR022813">
    <property type="entry name" value="SecD/SecF_arch_bac"/>
</dbReference>
<dbReference type="GO" id="GO:0005886">
    <property type="term" value="C:plasma membrane"/>
    <property type="evidence" value="ECO:0007669"/>
    <property type="project" value="UniProtKB-SubCell"/>
</dbReference>
<gene>
    <name evidence="12 14" type="primary">secF</name>
    <name evidence="14" type="ORF">KAR29_09320</name>
</gene>
<dbReference type="EMBL" id="CP072943">
    <property type="protein sequence ID" value="QTX31564.1"/>
    <property type="molecule type" value="Genomic_DNA"/>
</dbReference>
<dbReference type="InterPro" id="IPR005665">
    <property type="entry name" value="SecF_bac"/>
</dbReference>
<comment type="caution">
    <text evidence="12">Lacks conserved residue(s) required for the propagation of feature annotation.</text>
</comment>
<dbReference type="PANTHER" id="PTHR30081">
    <property type="entry name" value="PROTEIN-EXPORT MEMBRANE PROTEIN SEC"/>
    <property type="match status" value="1"/>
</dbReference>
<dbReference type="PRINTS" id="PR01755">
    <property type="entry name" value="SECFTRNLCASE"/>
</dbReference>